<name>A0ABT1C9B7_9HYPH</name>
<accession>A0ABT1C9B7</accession>
<dbReference type="NCBIfam" id="TIGR00383">
    <property type="entry name" value="corA"/>
    <property type="match status" value="1"/>
</dbReference>
<evidence type="ECO:0000256" key="2">
    <source>
        <dbReference type="ARBA" id="ARBA00009765"/>
    </source>
</evidence>
<feature type="transmembrane region" description="Helical" evidence="8">
    <location>
        <begin position="293"/>
        <end position="314"/>
    </location>
</feature>
<protein>
    <recommendedName>
        <fullName evidence="8">Magnesium transport protein CorA</fullName>
    </recommendedName>
</protein>
<gene>
    <name evidence="8 10" type="primary">corA</name>
    <name evidence="10" type="ORF">NGM99_16665</name>
</gene>
<dbReference type="PANTHER" id="PTHR46494">
    <property type="entry name" value="CORA FAMILY METAL ION TRANSPORTER (EUROFUNG)"/>
    <property type="match status" value="1"/>
</dbReference>
<keyword evidence="11" id="KW-1185">Reference proteome</keyword>
<dbReference type="InterPro" id="IPR004488">
    <property type="entry name" value="Mg/Co-transport_prot_CorA"/>
</dbReference>
<dbReference type="RefSeq" id="WP_252820983.1">
    <property type="nucleotide sequence ID" value="NZ_JAMXQS010000008.1"/>
</dbReference>
<evidence type="ECO:0000256" key="8">
    <source>
        <dbReference type="RuleBase" id="RU362010"/>
    </source>
</evidence>
<evidence type="ECO:0000256" key="7">
    <source>
        <dbReference type="ARBA" id="ARBA00023136"/>
    </source>
</evidence>
<keyword evidence="6 8" id="KW-1133">Transmembrane helix</keyword>
<dbReference type="Proteomes" id="UP001205906">
    <property type="component" value="Unassembled WGS sequence"/>
</dbReference>
<keyword evidence="8" id="KW-0460">Magnesium</keyword>
<dbReference type="Gene3D" id="1.20.58.340">
    <property type="entry name" value="Magnesium transport protein CorA, transmembrane region"/>
    <property type="match status" value="2"/>
</dbReference>
<comment type="similarity">
    <text evidence="2 8">Belongs to the CorA metal ion transporter (MIT) (TC 1.A.35) family.</text>
</comment>
<dbReference type="InterPro" id="IPR002523">
    <property type="entry name" value="MgTranspt_CorA/ZnTranspt_ZntB"/>
</dbReference>
<evidence type="ECO:0000256" key="6">
    <source>
        <dbReference type="ARBA" id="ARBA00022989"/>
    </source>
</evidence>
<comment type="caution">
    <text evidence="10">The sequence shown here is derived from an EMBL/GenBank/DDBJ whole genome shotgun (WGS) entry which is preliminary data.</text>
</comment>
<reference evidence="10 11" key="1">
    <citation type="submission" date="2022-06" db="EMBL/GenBank/DDBJ databases">
        <title>Mesorhizobium sp. strain RP14 Genome sequencing and assembly.</title>
        <authorList>
            <person name="Kim I."/>
        </authorList>
    </citation>
    <scope>NUCLEOTIDE SEQUENCE [LARGE SCALE GENOMIC DNA]</scope>
    <source>
        <strain evidence="11">RP14(2022)</strain>
    </source>
</reference>
<feature type="transmembrane region" description="Helical" evidence="8">
    <location>
        <begin position="334"/>
        <end position="354"/>
    </location>
</feature>
<keyword evidence="3 8" id="KW-0813">Transport</keyword>
<evidence type="ECO:0000256" key="9">
    <source>
        <dbReference type="SAM" id="MobiDB-lite"/>
    </source>
</evidence>
<dbReference type="Gene3D" id="3.30.460.20">
    <property type="entry name" value="CorA soluble domain-like"/>
    <property type="match status" value="1"/>
</dbReference>
<evidence type="ECO:0000256" key="3">
    <source>
        <dbReference type="ARBA" id="ARBA00022448"/>
    </source>
</evidence>
<keyword evidence="7 8" id="KW-0472">Membrane</keyword>
<dbReference type="InterPro" id="IPR045863">
    <property type="entry name" value="CorA_TM1_TM2"/>
</dbReference>
<keyword evidence="4 8" id="KW-1003">Cell membrane</keyword>
<dbReference type="PANTHER" id="PTHR46494:SF1">
    <property type="entry name" value="CORA FAMILY METAL ION TRANSPORTER (EUROFUNG)"/>
    <property type="match status" value="1"/>
</dbReference>
<proteinExistence type="inferred from homology"/>
<evidence type="ECO:0000256" key="1">
    <source>
        <dbReference type="ARBA" id="ARBA00004651"/>
    </source>
</evidence>
<dbReference type="SUPFAM" id="SSF143865">
    <property type="entry name" value="CorA soluble domain-like"/>
    <property type="match status" value="1"/>
</dbReference>
<sequence length="360" mass="40633">MLKEQRALRRKANRSPVGAAPGTLTAHPHAEPTELNLTLVGNGRSEFHENVAFDLVAKRRGEFPLVWLDCVGLGDVELIERVGKLFGLHRLALEDAVNTGQRPKADFYDAHGFVVLSMIDEIKSGRVEQISLAFGKNFVVTFQERKGDPFEPVRHRIKRNSPICERGGDYLAYTLIDAIVDSYFPVVENMGDLIDKMEDAVFAERGGDRRIKELHMLRRGVSGVKRSLWPLRDAMAGLTRAESPLVTTETKLYFNDTLDHAIRLIEMVETYRDMLTGLIEIDISMAQARTNDVISFLTIISSIFIPLTFVAGIWGMNFDPKASPYNMPELETYYGYPLALLFMAALGGGIFAYFKWRKWL</sequence>
<organism evidence="10 11">
    <name type="scientific">Mesorhizobium liriopis</name>
    <dbReference type="NCBI Taxonomy" id="2953882"/>
    <lineage>
        <taxon>Bacteria</taxon>
        <taxon>Pseudomonadati</taxon>
        <taxon>Pseudomonadota</taxon>
        <taxon>Alphaproteobacteria</taxon>
        <taxon>Hyphomicrobiales</taxon>
        <taxon>Phyllobacteriaceae</taxon>
        <taxon>Mesorhizobium</taxon>
    </lineage>
</organism>
<comment type="function">
    <text evidence="8">Mediates influx of magnesium ions.</text>
</comment>
<comment type="subcellular location">
    <subcellularLocation>
        <location evidence="1">Cell membrane</location>
        <topology evidence="1">Multi-pass membrane protein</topology>
    </subcellularLocation>
    <subcellularLocation>
        <location evidence="8">Membrane</location>
        <topology evidence="8">Multi-pass membrane protein</topology>
    </subcellularLocation>
</comment>
<evidence type="ECO:0000256" key="4">
    <source>
        <dbReference type="ARBA" id="ARBA00022475"/>
    </source>
</evidence>
<evidence type="ECO:0000313" key="11">
    <source>
        <dbReference type="Proteomes" id="UP001205906"/>
    </source>
</evidence>
<feature type="region of interest" description="Disordered" evidence="9">
    <location>
        <begin position="1"/>
        <end position="29"/>
    </location>
</feature>
<keyword evidence="8" id="KW-0406">Ion transport</keyword>
<dbReference type="InterPro" id="IPR045861">
    <property type="entry name" value="CorA_cytoplasmic_dom"/>
</dbReference>
<dbReference type="SUPFAM" id="SSF144083">
    <property type="entry name" value="Magnesium transport protein CorA, transmembrane region"/>
    <property type="match status" value="1"/>
</dbReference>
<evidence type="ECO:0000256" key="5">
    <source>
        <dbReference type="ARBA" id="ARBA00022692"/>
    </source>
</evidence>
<dbReference type="CDD" id="cd12828">
    <property type="entry name" value="TmCorA-like_1"/>
    <property type="match status" value="1"/>
</dbReference>
<dbReference type="EMBL" id="JAMXQS010000008">
    <property type="protein sequence ID" value="MCO6051419.1"/>
    <property type="molecule type" value="Genomic_DNA"/>
</dbReference>
<dbReference type="Pfam" id="PF01544">
    <property type="entry name" value="CorA"/>
    <property type="match status" value="1"/>
</dbReference>
<keyword evidence="5 8" id="KW-0812">Transmembrane</keyword>
<evidence type="ECO:0000313" key="10">
    <source>
        <dbReference type="EMBL" id="MCO6051419.1"/>
    </source>
</evidence>